<dbReference type="InterPro" id="IPR036322">
    <property type="entry name" value="WD40_repeat_dom_sf"/>
</dbReference>
<comment type="caution">
    <text evidence="7">The sequence shown here is derived from an EMBL/GenBank/DDBJ whole genome shotgun (WGS) entry which is preliminary data.</text>
</comment>
<evidence type="ECO:0000313" key="7">
    <source>
        <dbReference type="EMBL" id="HGG01780.1"/>
    </source>
</evidence>
<feature type="repeat" description="WD" evidence="3">
    <location>
        <begin position="1037"/>
        <end position="1069"/>
    </location>
</feature>
<feature type="repeat" description="WD" evidence="3">
    <location>
        <begin position="1182"/>
        <end position="1216"/>
    </location>
</feature>
<dbReference type="PRINTS" id="PR00320">
    <property type="entry name" value="GPROTEINBRPT"/>
</dbReference>
<keyword evidence="4" id="KW-0175">Coiled coil</keyword>
<evidence type="ECO:0000256" key="4">
    <source>
        <dbReference type="SAM" id="Coils"/>
    </source>
</evidence>
<dbReference type="InterPro" id="IPR027417">
    <property type="entry name" value="P-loop_NTPase"/>
</dbReference>
<keyword evidence="2" id="KW-0677">Repeat</keyword>
<sequence length="1729" mass="192607">MTNDNSEDARVKNERSFKAIVRSLHLGSGQFSLLLLRCNYAKVRHQVAERLRRESPVKILELNLPQSLETLYHTIAQHVQQERSGVAGLMIFGLESVQHLERILSSTNQVRENYRNEFPFPLLLWVTDDVLRILMRRAPDFESWATNSEFVPSTEELIAHLEESATAVFNAVISSHSDRATMGKNFYIPNRDILGSTATYELESACRDLRRRAVELSPQLKAKVEFLRGRDDYADDRLDEAVAKYQSSLAYWQQEDAHKTPSPDGDTWQGVLLFHLGLCCDRRAQLQRKARRQHWQEMRQYLEQCVEILEAADRPDLVARFIGVLGATLECLEDWEALSALATKSLKLDEEYGYFHNLARDYGFLAEVALHQSQWDSARHWAVKALASLAGGESAPQLYLLLARALFPLNQQELALENLETARRQSEPEYDLQLHLRILRTLRDFYFQRGDYASAFQIKQEQRSIEAQFGLRAFIGAGRLQSMRYTVNPASSQGIGDSNSPQSPLETGGMLKTSGESRFLSLEIVASGRQRDLDCLIGRLGRDDYKLTVIHGPSGVGKSSLVNAGLVPALKQQGIGDRLCVPVVVQVYTDWITTTALNLSPVPSSPSFLIPNGSGFGIDRILHILRQNGERNQLTVLIFDQFEEFFFANPQPQKQQEFYEFLRHCMNVPYVKIIISLREDYLHYLLVGERLGIMEEFGQDILCKEIRYYLGNFTREDARMAIKKLTDRSQFYLQPELIDELVNGLSQDLDSVRPIELQLVGAQLQAEKITTLEEYRQSGPKERLIEKFLEEVIKDCGPENEYYARILLYFLTEENGVRPLKTKADLIVNLDTHNSEQINLILHILVASGLVYLIPDFPANRYQLVHDYLVNFIRQQEQVKNRAELKALRAENQQLQKEKKLLGQLAEAKEKEQQIESRLNKSLRIALGSATVSLMLGVAMFAGVGVLWQRAERESMKAESAARSAEIERQKAATAEIEALSSASRAFMLSQNQLQALVASVKAARKIPANNLLSEIKSEAVHRLYQAAYKVAEKNRLENHNNSVLGVVFSPDGQLIATASADKTVKIWNPQGRELATLATHQDGVNGVAFSPDSKMVASASWDKTVKIWRVSRNRVEAAGGSEVATLAGHTDRVISVAWSPDGQYIATASGDNTVKIWRVARNQVSTTPATETWLISEVRTLTGHQDWVLDVHFSPNGQTIASASRDGTVKLWRLDGRIINTIDAHNDGVLAVTFSPDGKNIATGGADSTAKIWDSNGNWVTTLKGNEDWVRDVNFSPDGSLLATASKDNTIRLWRRDGVFIRVLRGHRDQVFSVNFSADGKTIASASKDNSVKLWTTASRDLPGIRTHQAGVLAVSFSPNGSLLATASKDKTAKIFPSHCVGNEVSGSPSPEVSESPHLRVPPVRERSRTASASLRVSESPPPPVSPSPSPPLPPCGQPIALTGHADWVTGLGWSPDGKFLATASRDKTVKIWKTDGTLAGTLTGHADRVNSVTWSPDGHLVATSSEDNTVKLWQVDGTLRQNMTPGKKPINNVSFSPHGEVIAISSADGTVQIWRREAISAPPHEMLNYQYQQTILAHQQPVWTVTFSPDGSLIATASADNTVKIWNRNGQRLQTLEGHIGPVNWVAFSPDGKTLASASDDNTVKLWSSATGKVLGALEGHTDKVFNLNWRPDGKFIASASDDETVLLWNLDAADLERVGCVWLQDYLQNNVNVKPGERTLCTERNS</sequence>
<dbReference type="PROSITE" id="PS50294">
    <property type="entry name" value="WD_REPEATS_REGION"/>
    <property type="match status" value="14"/>
</dbReference>
<evidence type="ECO:0000256" key="5">
    <source>
        <dbReference type="SAM" id="MobiDB-lite"/>
    </source>
</evidence>
<gene>
    <name evidence="7" type="ORF">ENR15_14295</name>
</gene>
<dbReference type="SUPFAM" id="SSF48452">
    <property type="entry name" value="TPR-like"/>
    <property type="match status" value="1"/>
</dbReference>
<dbReference type="InterPro" id="IPR001680">
    <property type="entry name" value="WD40_rpt"/>
</dbReference>
<feature type="repeat" description="WD" evidence="3">
    <location>
        <begin position="1577"/>
        <end position="1609"/>
    </location>
</feature>
<evidence type="ECO:0000259" key="6">
    <source>
        <dbReference type="Pfam" id="PF20703"/>
    </source>
</evidence>
<dbReference type="SMART" id="SM00320">
    <property type="entry name" value="WD40"/>
    <property type="match status" value="14"/>
</dbReference>
<dbReference type="Gene3D" id="2.130.10.10">
    <property type="entry name" value="YVTN repeat-like/Quinoprotein amine dehydrogenase"/>
    <property type="match status" value="5"/>
</dbReference>
<keyword evidence="1 3" id="KW-0853">WD repeat</keyword>
<feature type="repeat" description="WD" evidence="3">
    <location>
        <begin position="1618"/>
        <end position="1659"/>
    </location>
</feature>
<feature type="compositionally biased region" description="Basic and acidic residues" evidence="5">
    <location>
        <begin position="1396"/>
        <end position="1410"/>
    </location>
</feature>
<evidence type="ECO:0000256" key="3">
    <source>
        <dbReference type="PROSITE-ProRule" id="PRU00221"/>
    </source>
</evidence>
<feature type="repeat" description="WD" evidence="3">
    <location>
        <begin position="1305"/>
        <end position="1336"/>
    </location>
</feature>
<name>A0A7C3ZI47_9CYAN</name>
<dbReference type="PANTHER" id="PTHR44129">
    <property type="entry name" value="WD REPEAT-CONTAINING PROTEIN POP1"/>
    <property type="match status" value="1"/>
</dbReference>
<feature type="repeat" description="WD" evidence="3">
    <location>
        <begin position="1346"/>
        <end position="1377"/>
    </location>
</feature>
<dbReference type="InterPro" id="IPR011990">
    <property type="entry name" value="TPR-like_helical_dom_sf"/>
</dbReference>
<dbReference type="EMBL" id="DSPX01000143">
    <property type="protein sequence ID" value="HGG01780.1"/>
    <property type="molecule type" value="Genomic_DNA"/>
</dbReference>
<feature type="repeat" description="WD" evidence="3">
    <location>
        <begin position="1223"/>
        <end position="1255"/>
    </location>
</feature>
<dbReference type="PROSITE" id="PS50082">
    <property type="entry name" value="WD_REPEATS_2"/>
    <property type="match status" value="14"/>
</dbReference>
<feature type="repeat" description="WD" evidence="3">
    <location>
        <begin position="1127"/>
        <end position="1168"/>
    </location>
</feature>
<feature type="repeat" description="WD" evidence="3">
    <location>
        <begin position="1484"/>
        <end position="1518"/>
    </location>
</feature>
<accession>A0A7C3ZI47</accession>
<feature type="compositionally biased region" description="Pro residues" evidence="5">
    <location>
        <begin position="1421"/>
        <end position="1438"/>
    </location>
</feature>
<dbReference type="CDD" id="cd00200">
    <property type="entry name" value="WD40"/>
    <property type="match status" value="2"/>
</dbReference>
<proteinExistence type="predicted"/>
<dbReference type="SUPFAM" id="SSF50978">
    <property type="entry name" value="WD40 repeat-like"/>
    <property type="match status" value="2"/>
</dbReference>
<feature type="region of interest" description="Disordered" evidence="5">
    <location>
        <begin position="1385"/>
        <end position="1442"/>
    </location>
</feature>
<dbReference type="Pfam" id="PF20703">
    <property type="entry name" value="nSTAND1"/>
    <property type="match status" value="1"/>
</dbReference>
<dbReference type="InterPro" id="IPR050349">
    <property type="entry name" value="WD_LIS1/nudF_dynein_reg"/>
</dbReference>
<dbReference type="InterPro" id="IPR015943">
    <property type="entry name" value="WD40/YVTN_repeat-like_dom_sf"/>
</dbReference>
<dbReference type="PROSITE" id="PS00678">
    <property type="entry name" value="WD_REPEATS_1"/>
    <property type="match status" value="1"/>
</dbReference>
<organism evidence="7">
    <name type="scientific">Planktothricoides sp. SpSt-374</name>
    <dbReference type="NCBI Taxonomy" id="2282167"/>
    <lineage>
        <taxon>Bacteria</taxon>
        <taxon>Bacillati</taxon>
        <taxon>Cyanobacteriota</taxon>
        <taxon>Cyanophyceae</taxon>
        <taxon>Oscillatoriophycideae</taxon>
        <taxon>Oscillatoriales</taxon>
        <taxon>Oscillatoriaceae</taxon>
        <taxon>Planktothricoides</taxon>
    </lineage>
</organism>
<feature type="repeat" description="WD" evidence="3">
    <location>
        <begin position="1525"/>
        <end position="1556"/>
    </location>
</feature>
<evidence type="ECO:0000256" key="1">
    <source>
        <dbReference type="ARBA" id="ARBA00022574"/>
    </source>
</evidence>
<protein>
    <recommendedName>
        <fullName evidence="6">Novel STAND NTPase 1 domain-containing protein</fullName>
    </recommendedName>
</protein>
<dbReference type="Gene3D" id="1.25.40.10">
    <property type="entry name" value="Tetratricopeptide repeat domain"/>
    <property type="match status" value="1"/>
</dbReference>
<feature type="compositionally biased region" description="Low complexity" evidence="5">
    <location>
        <begin position="1385"/>
        <end position="1395"/>
    </location>
</feature>
<feature type="repeat" description="WD" evidence="3">
    <location>
        <begin position="1660"/>
        <end position="1701"/>
    </location>
</feature>
<feature type="domain" description="Novel STAND NTPase 1" evidence="6">
    <location>
        <begin position="528"/>
        <end position="871"/>
    </location>
</feature>
<feature type="coiled-coil region" evidence="4">
    <location>
        <begin position="873"/>
        <end position="925"/>
    </location>
</feature>
<feature type="repeat" description="WD" evidence="3">
    <location>
        <begin position="1078"/>
        <end position="1119"/>
    </location>
</feature>
<feature type="repeat" description="WD" evidence="3">
    <location>
        <begin position="1443"/>
        <end position="1475"/>
    </location>
</feature>
<feature type="repeat" description="WD" evidence="3">
    <location>
        <begin position="1264"/>
        <end position="1295"/>
    </location>
</feature>
<evidence type="ECO:0000256" key="2">
    <source>
        <dbReference type="ARBA" id="ARBA00022737"/>
    </source>
</evidence>
<dbReference type="InterPro" id="IPR020472">
    <property type="entry name" value="WD40_PAC1"/>
</dbReference>
<reference evidence="7" key="1">
    <citation type="journal article" date="2020" name="mSystems">
        <title>Genome- and Community-Level Interaction Insights into Carbon Utilization and Element Cycling Functions of Hydrothermarchaeota in Hydrothermal Sediment.</title>
        <authorList>
            <person name="Zhou Z."/>
            <person name="Liu Y."/>
            <person name="Xu W."/>
            <person name="Pan J."/>
            <person name="Luo Z.H."/>
            <person name="Li M."/>
        </authorList>
    </citation>
    <scope>NUCLEOTIDE SEQUENCE [LARGE SCALE GENOMIC DNA]</scope>
    <source>
        <strain evidence="7">SpSt-374</strain>
    </source>
</reference>
<dbReference type="InterPro" id="IPR019775">
    <property type="entry name" value="WD40_repeat_CS"/>
</dbReference>
<dbReference type="SUPFAM" id="SSF52540">
    <property type="entry name" value="P-loop containing nucleoside triphosphate hydrolases"/>
    <property type="match status" value="1"/>
</dbReference>
<dbReference type="Pfam" id="PF00400">
    <property type="entry name" value="WD40"/>
    <property type="match status" value="14"/>
</dbReference>
<dbReference type="InterPro" id="IPR049052">
    <property type="entry name" value="nSTAND1"/>
</dbReference>